<protein>
    <submittedName>
        <fullName evidence="1">Uncharacterized protein</fullName>
    </submittedName>
</protein>
<reference evidence="2" key="1">
    <citation type="submission" date="2017-08" db="EMBL/GenBank/DDBJ databases">
        <authorList>
            <person name="de Groot N.N."/>
        </authorList>
    </citation>
    <scope>NUCLEOTIDE SEQUENCE [LARGE SCALE GENOMIC DNA]</scope>
</reference>
<evidence type="ECO:0000313" key="1">
    <source>
        <dbReference type="EMBL" id="ASZ75000.1"/>
    </source>
</evidence>
<name>A0A2D1A6X2_9CAUD</name>
<dbReference type="Proteomes" id="UP000231419">
    <property type="component" value="Segment"/>
</dbReference>
<dbReference type="OrthoDB" id="21372at10239"/>
<dbReference type="EMBL" id="MF668286">
    <property type="protein sequence ID" value="ASZ75000.1"/>
    <property type="molecule type" value="Genomic_DNA"/>
</dbReference>
<proteinExistence type="predicted"/>
<organism evidence="1 2">
    <name type="scientific">Rhodococcus phage Trina</name>
    <dbReference type="NCBI Taxonomy" id="2027905"/>
    <lineage>
        <taxon>Viruses</taxon>
        <taxon>Duplodnaviria</taxon>
        <taxon>Heunggongvirae</taxon>
        <taxon>Uroviricota</taxon>
        <taxon>Caudoviricetes</taxon>
        <taxon>Trinavirus</taxon>
        <taxon>Trinavirus trina</taxon>
    </lineage>
</organism>
<sequence>MILTFDNADRKIDQLNKQGHDVFWDGWTVVSFRPSEKAQYSAKYGVVRKGQFGYLKRFEVDQDGLWRLYGFDKK</sequence>
<keyword evidence="2" id="KW-1185">Reference proteome</keyword>
<gene>
    <name evidence="1" type="ORF">SEA_TRINA_221</name>
</gene>
<accession>A0A2D1A6X2</accession>
<evidence type="ECO:0000313" key="2">
    <source>
        <dbReference type="Proteomes" id="UP000231419"/>
    </source>
</evidence>